<dbReference type="Proteomes" id="UP000274429">
    <property type="component" value="Unassembled WGS sequence"/>
</dbReference>
<reference evidence="1 2" key="2">
    <citation type="submission" date="2018-11" db="EMBL/GenBank/DDBJ databases">
        <authorList>
            <consortium name="Pathogen Informatics"/>
        </authorList>
    </citation>
    <scope>NUCLEOTIDE SEQUENCE [LARGE SCALE GENOMIC DNA]</scope>
</reference>
<evidence type="ECO:0000313" key="1">
    <source>
        <dbReference type="EMBL" id="VDM35678.1"/>
    </source>
</evidence>
<evidence type="ECO:0000313" key="2">
    <source>
        <dbReference type="Proteomes" id="UP000274429"/>
    </source>
</evidence>
<dbReference type="AlphaFoldDB" id="A0A0R3XAY8"/>
<organism evidence="3">
    <name type="scientific">Hydatigena taeniaeformis</name>
    <name type="common">Feline tapeworm</name>
    <name type="synonym">Taenia taeniaeformis</name>
    <dbReference type="NCBI Taxonomy" id="6205"/>
    <lineage>
        <taxon>Eukaryota</taxon>
        <taxon>Metazoa</taxon>
        <taxon>Spiralia</taxon>
        <taxon>Lophotrochozoa</taxon>
        <taxon>Platyhelminthes</taxon>
        <taxon>Cestoda</taxon>
        <taxon>Eucestoda</taxon>
        <taxon>Cyclophyllidea</taxon>
        <taxon>Taeniidae</taxon>
        <taxon>Hydatigera</taxon>
    </lineage>
</organism>
<gene>
    <name evidence="1" type="ORF">TTAC_LOCUS10698</name>
</gene>
<keyword evidence="2" id="KW-1185">Reference proteome</keyword>
<dbReference type="WBParaSite" id="TTAC_0001071501-mRNA-1">
    <property type="protein sequence ID" value="TTAC_0001071501-mRNA-1"/>
    <property type="gene ID" value="TTAC_0001071501"/>
</dbReference>
<name>A0A0R3XAY8_HYDTA</name>
<protein>
    <submittedName>
        <fullName evidence="3">DUF3707 domain-containing protein</fullName>
    </submittedName>
</protein>
<dbReference type="EMBL" id="UYWX01022072">
    <property type="protein sequence ID" value="VDM35678.1"/>
    <property type="molecule type" value="Genomic_DNA"/>
</dbReference>
<proteinExistence type="predicted"/>
<reference evidence="3" key="1">
    <citation type="submission" date="2017-02" db="UniProtKB">
        <authorList>
            <consortium name="WormBaseParasite"/>
        </authorList>
    </citation>
    <scope>IDENTIFICATION</scope>
</reference>
<dbReference type="STRING" id="6205.A0A0R3XAY8"/>
<evidence type="ECO:0000313" key="3">
    <source>
        <dbReference type="WBParaSite" id="TTAC_0001071501-mRNA-1"/>
    </source>
</evidence>
<accession>A0A0R3XAY8</accession>
<sequence length="257" mass="29195">MGRPQTTEFSATRHHRIWRDLRYRAGLRCVLASYVRSNYSSQFRIDLHECFGSSSFSALEMQPAFSYICILVFLLIRRSNGDCVMFGMCNDKQYCFVNQPPVFVPGDSLKKICGVDSLVQCCDQAQLRVLEDKFSMLDFVLKSHFATDQLSSVLFLQESDPVLCKVIKVGAFNRDIVLSRIVIDDFLFGRAVDIISNVDDCDMENFYRSFNLTESSRGRSPYAINFVFIDDYAVDNSTTPVPSLVSLNETAKPTIRG</sequence>